<accession>A0AA36HLT2</accession>
<sequence>AGHAQLGFRQNPKHATQLLRGRELLQSLRELQLQVNAFHGSVLVQSAARSAQWQRGLARLRGLELENVELNVVACNVALGACAKRRAWRRALLLQQHGDACSGDTALTALGWREACCLLRDLAARGLQSSDYGYNAVARAQATAAAGWRRVLEVFHETQRRLTLGLQGFNAALDACKGAACWELAAHLLALMEHAGVEPDVASCSCTMSALTRASRWHHALRLAQDMAKEALQLNRVCYNAVLGAYKEASHWMHALLWLQQMEEDVVPPNEVSYNAVLGCQGNWQLALQILEDMRGRALEPNDISCSAVLTAMAGEWQVALELLRGLLSSKMQKADMSLTAAQVACRRAGKWQAAVALPRLDAVAGSVAALALEDAGHWRAALAVSPESASAALVGRAGRWRLAMELDHKPEAVIAASHWRVALFSWQLRDVVQATAVLSACANAAQWRRAAALHGGLPPPRRDVVAASVVVAACAQRRAWRPALQLLRSCTNADESMYNSVLEAMTGEGPWAVAVHLLASMLQARLRTDGVAYGFAADCCMKWGQWQRAQHFLGAVSSLTPLSATRHPSRARLAMLVPYQMIQWRTILRGQTGGWIGRRCDVIGNNILAEFWYMFREARASWSGFGGAAGDELMVDNAPAEGLSQCLLLIDRQPRIAAAQRVLGVGKVAVKLRGGAARSGQVKSLGYIGSFLAEFAAALELRNLQPKDMTAPMRAILEPKVDLPGDYARRKVNAALVPVNPSQRAAIEGLQFALEKIQGPPGTGKSTTIFHILDARLPAGQRVLVTCSRNVAVESIAQKLEGLEDWPLCVFGPRDRVGETARRYLLDSQVGGHLDERRRGKVKSLAQQRGQELREAIAQREARLKGCRRQRFLLGFLKKRHAAAYALRDFCTRLDEYCAKVAAAPKWWEQQAKESKEAVLASARVFLCTIASSSRMLREWEEAMGSELRVHTVIVDECGCTPESSTALLLRIRPSNLVLVGDHKQLPPTSLVQPQLLEGTGHNRSLLERCVLASGRVHQLREQYRMHPSIASVVSGLFYAGRLLTPLSVAQERKAQEPRPLVWMDVQGRDEAPNKSYVNFSEVSACVRVVARIRERVGPGPSVALLTFYKGQLEELMKALPSNLDAEVLTVDACQGSEFDFVILRAQCVRIVNSGWDLSRMQLFIVGHRQTLASDGDWRKVAEACLPPKPDEVQPQRPLPASFVSVFDALRKAKEKEAEQKALQAMEEQDAKGRGKSRSPGVSYYGAESLMRQQGSFRGAKTLTRRKDGSYASGSVVAIGGGFRSRRDVQELENLAKAHLQSMEAPRPEQSAYRMPATSYQSEFPEISGPATFTLGSRVSMPKANLRPLTRNDEKRERRKALKAEAKESSLDEPEVAEVWEDVHEAVLFEMFPDDTEAVEDALRRFAGMPHQAARALEALLARPETKAAEGEDDLDYDWQEDWAEGEEEEEEEQDLAAECAFCGEDAADGEVAEDGQMYCSRCWEEWAAPEPAPAPSPAPEQTKATVRRWGNTDKAKAAASNQATRTEHRREVGSAFFQSLDGAPQWEKAPDRPEAGGKELVALRPKEERGSEEPLQAKSRRAVLTMPKLAEKVQHEPQEPRCRRLLEEMKPALEESVLDYLSSLIGEADAEELEELRETILEILQGHGVAADTAESFLKQLRI</sequence>
<feature type="domain" description="DNA2/NAM7 helicase helicase" evidence="3">
    <location>
        <begin position="740"/>
        <end position="991"/>
    </location>
</feature>
<dbReference type="Pfam" id="PF13086">
    <property type="entry name" value="AAA_11"/>
    <property type="match status" value="1"/>
</dbReference>
<dbReference type="EMBL" id="CAUJNA010000079">
    <property type="protein sequence ID" value="CAJ1371453.1"/>
    <property type="molecule type" value="Genomic_DNA"/>
</dbReference>
<dbReference type="InterPro" id="IPR041679">
    <property type="entry name" value="DNA2/NAM7-like_C"/>
</dbReference>
<dbReference type="Proteomes" id="UP001178507">
    <property type="component" value="Unassembled WGS sequence"/>
</dbReference>
<name>A0AA36HLT2_9DINO</name>
<gene>
    <name evidence="5" type="ORF">EVOR1521_LOCUS1756</name>
</gene>
<organism evidence="5 6">
    <name type="scientific">Effrenium voratum</name>
    <dbReference type="NCBI Taxonomy" id="2562239"/>
    <lineage>
        <taxon>Eukaryota</taxon>
        <taxon>Sar</taxon>
        <taxon>Alveolata</taxon>
        <taxon>Dinophyceae</taxon>
        <taxon>Suessiales</taxon>
        <taxon>Symbiodiniaceae</taxon>
        <taxon>Effrenium</taxon>
    </lineage>
</organism>
<evidence type="ECO:0000259" key="4">
    <source>
        <dbReference type="Pfam" id="PF13087"/>
    </source>
</evidence>
<feature type="compositionally biased region" description="Basic and acidic residues" evidence="2">
    <location>
        <begin position="1351"/>
        <end position="1371"/>
    </location>
</feature>
<feature type="domain" description="DNA2/NAM7 helicase-like C-terminal" evidence="4">
    <location>
        <begin position="1004"/>
        <end position="1151"/>
    </location>
</feature>
<feature type="non-terminal residue" evidence="5">
    <location>
        <position position="1"/>
    </location>
</feature>
<dbReference type="PANTHER" id="PTHR10887:SF495">
    <property type="entry name" value="HELICASE SENATAXIN ISOFORM X1-RELATED"/>
    <property type="match status" value="1"/>
</dbReference>
<dbReference type="PROSITE" id="PS51375">
    <property type="entry name" value="PPR"/>
    <property type="match status" value="1"/>
</dbReference>
<dbReference type="Pfam" id="PF13812">
    <property type="entry name" value="PPR_3"/>
    <property type="match status" value="1"/>
</dbReference>
<dbReference type="InterPro" id="IPR047187">
    <property type="entry name" value="SF1_C_Upf1"/>
</dbReference>
<evidence type="ECO:0000313" key="6">
    <source>
        <dbReference type="Proteomes" id="UP001178507"/>
    </source>
</evidence>
<proteinExistence type="predicted"/>
<keyword evidence="6" id="KW-1185">Reference proteome</keyword>
<feature type="repeat" description="PPR" evidence="1">
    <location>
        <begin position="235"/>
        <end position="269"/>
    </location>
</feature>
<dbReference type="SUPFAM" id="SSF52540">
    <property type="entry name" value="P-loop containing nucleoside triphosphate hydrolases"/>
    <property type="match status" value="1"/>
</dbReference>
<feature type="region of interest" description="Disordered" evidence="2">
    <location>
        <begin position="1334"/>
        <end position="1371"/>
    </location>
</feature>
<comment type="caution">
    <text evidence="5">The sequence shown here is derived from an EMBL/GenBank/DDBJ whole genome shotgun (WGS) entry which is preliminary data.</text>
</comment>
<dbReference type="GO" id="GO:0004386">
    <property type="term" value="F:helicase activity"/>
    <property type="evidence" value="ECO:0007669"/>
    <property type="project" value="InterPro"/>
</dbReference>
<reference evidence="5" key="1">
    <citation type="submission" date="2023-08" db="EMBL/GenBank/DDBJ databases">
        <authorList>
            <person name="Chen Y."/>
            <person name="Shah S."/>
            <person name="Dougan E. K."/>
            <person name="Thang M."/>
            <person name="Chan C."/>
        </authorList>
    </citation>
    <scope>NUCLEOTIDE SEQUENCE</scope>
</reference>
<dbReference type="InterPro" id="IPR041677">
    <property type="entry name" value="DNA2/NAM7_AAA_11"/>
</dbReference>
<evidence type="ECO:0000256" key="1">
    <source>
        <dbReference type="PROSITE-ProRule" id="PRU00708"/>
    </source>
</evidence>
<dbReference type="InterPro" id="IPR045055">
    <property type="entry name" value="DNA2/NAM7-like"/>
</dbReference>
<dbReference type="Pfam" id="PF13087">
    <property type="entry name" value="AAA_12"/>
    <property type="match status" value="1"/>
</dbReference>
<evidence type="ECO:0000256" key="2">
    <source>
        <dbReference type="SAM" id="MobiDB-lite"/>
    </source>
</evidence>
<dbReference type="InterPro" id="IPR011990">
    <property type="entry name" value="TPR-like_helical_dom_sf"/>
</dbReference>
<dbReference type="Gene3D" id="3.40.50.300">
    <property type="entry name" value="P-loop containing nucleotide triphosphate hydrolases"/>
    <property type="match status" value="2"/>
</dbReference>
<dbReference type="InterPro" id="IPR027417">
    <property type="entry name" value="P-loop_NTPase"/>
</dbReference>
<dbReference type="PANTHER" id="PTHR10887">
    <property type="entry name" value="DNA2/NAM7 HELICASE FAMILY"/>
    <property type="match status" value="1"/>
</dbReference>
<dbReference type="Gene3D" id="1.25.40.10">
    <property type="entry name" value="Tetratricopeptide repeat domain"/>
    <property type="match status" value="4"/>
</dbReference>
<evidence type="ECO:0000259" key="3">
    <source>
        <dbReference type="Pfam" id="PF13086"/>
    </source>
</evidence>
<dbReference type="CDD" id="cd18808">
    <property type="entry name" value="SF1_C_Upf1"/>
    <property type="match status" value="1"/>
</dbReference>
<dbReference type="InterPro" id="IPR002885">
    <property type="entry name" value="PPR_rpt"/>
</dbReference>
<protein>
    <recommendedName>
        <fullName evidence="7">Pentatricopeptide repeat-containing protein, chloroplastic</fullName>
    </recommendedName>
</protein>
<evidence type="ECO:0000313" key="5">
    <source>
        <dbReference type="EMBL" id="CAJ1371453.1"/>
    </source>
</evidence>
<evidence type="ECO:0008006" key="7">
    <source>
        <dbReference type="Google" id="ProtNLM"/>
    </source>
</evidence>
<feature type="region of interest" description="Disordered" evidence="2">
    <location>
        <begin position="1539"/>
        <end position="1558"/>
    </location>
</feature>